<dbReference type="InterPro" id="IPR006295">
    <property type="entry name" value="DNA_primase_DnaG"/>
</dbReference>
<dbReference type="Pfam" id="PF13155">
    <property type="entry name" value="Toprim_2"/>
    <property type="match status" value="1"/>
</dbReference>
<dbReference type="InterPro" id="IPR030846">
    <property type="entry name" value="DnaG_bac"/>
</dbReference>
<dbReference type="Gene3D" id="3.90.980.10">
    <property type="entry name" value="DNA primase, catalytic core, N-terminal domain"/>
    <property type="match status" value="1"/>
</dbReference>
<dbReference type="SMART" id="SM00400">
    <property type="entry name" value="ZnF_CHCC"/>
    <property type="match status" value="1"/>
</dbReference>
<comment type="function">
    <text evidence="12 13">RNA polymerase that catalyzes the synthesis of short RNA molecules used as primers for DNA polymerase during DNA replication.</text>
</comment>
<dbReference type="Gene3D" id="3.40.1360.10">
    <property type="match status" value="1"/>
</dbReference>
<keyword evidence="4 12" id="KW-0548">Nucleotidyltransferase</keyword>
<dbReference type="CDD" id="cd03364">
    <property type="entry name" value="TOPRIM_DnaG_primases"/>
    <property type="match status" value="1"/>
</dbReference>
<dbReference type="PIRSF" id="PIRSF002811">
    <property type="entry name" value="DnaG"/>
    <property type="match status" value="1"/>
</dbReference>
<evidence type="ECO:0000256" key="13">
    <source>
        <dbReference type="PIRNR" id="PIRNR002811"/>
    </source>
</evidence>
<dbReference type="Gene3D" id="3.90.580.10">
    <property type="entry name" value="Zinc finger, CHC2-type domain"/>
    <property type="match status" value="1"/>
</dbReference>
<name>A0A0K1P961_9BACT</name>
<keyword evidence="7 12" id="KW-0863">Zinc-finger</keyword>
<evidence type="ECO:0000256" key="11">
    <source>
        <dbReference type="ARBA" id="ARBA00023163"/>
    </source>
</evidence>
<accession>A0A0K1P961</accession>
<dbReference type="GO" id="GO:1990077">
    <property type="term" value="C:primosome complex"/>
    <property type="evidence" value="ECO:0007669"/>
    <property type="project" value="UniProtKB-KW"/>
</dbReference>
<feature type="domain" description="Toprim" evidence="16">
    <location>
        <begin position="261"/>
        <end position="343"/>
    </location>
</feature>
<evidence type="ECO:0000256" key="9">
    <source>
        <dbReference type="ARBA" id="ARBA00022842"/>
    </source>
</evidence>
<dbReference type="Pfam" id="PF08275">
    <property type="entry name" value="DNAG_N"/>
    <property type="match status" value="1"/>
</dbReference>
<comment type="similarity">
    <text evidence="12 13">Belongs to the DnaG primase family.</text>
</comment>
<keyword evidence="3 12" id="KW-0808">Transferase</keyword>
<evidence type="ECO:0000256" key="10">
    <source>
        <dbReference type="ARBA" id="ARBA00023125"/>
    </source>
</evidence>
<evidence type="ECO:0000259" key="16">
    <source>
        <dbReference type="PROSITE" id="PS50880"/>
    </source>
</evidence>
<evidence type="ECO:0000256" key="14">
    <source>
        <dbReference type="PIRSR" id="PIRSR002811-1"/>
    </source>
</evidence>
<evidence type="ECO:0000256" key="2">
    <source>
        <dbReference type="ARBA" id="ARBA00022515"/>
    </source>
</evidence>
<dbReference type="EC" id="2.7.7.101" evidence="12"/>
<evidence type="ECO:0000256" key="8">
    <source>
        <dbReference type="ARBA" id="ARBA00022833"/>
    </source>
</evidence>
<evidence type="ECO:0000256" key="12">
    <source>
        <dbReference type="HAMAP-Rule" id="MF_00974"/>
    </source>
</evidence>
<evidence type="ECO:0000256" key="15">
    <source>
        <dbReference type="SAM" id="Coils"/>
    </source>
</evidence>
<comment type="domain">
    <text evidence="12">Contains an N-terminal zinc-binding domain, a central core domain that contains the primase activity, and a C-terminal DnaB-binding domain.</text>
</comment>
<proteinExistence type="inferred from homology"/>
<evidence type="ECO:0000256" key="3">
    <source>
        <dbReference type="ARBA" id="ARBA00022679"/>
    </source>
</evidence>
<keyword evidence="10 12" id="KW-0238">DNA-binding</keyword>
<keyword evidence="9" id="KW-0460">Magnesium</keyword>
<protein>
    <recommendedName>
        <fullName evidence="12 13">DNA primase</fullName>
        <ecNumber evidence="12">2.7.7.101</ecNumber>
    </recommendedName>
</protein>
<dbReference type="RefSeq" id="WP_050724468.1">
    <property type="nucleotide sequence ID" value="NZ_CP012332.1"/>
</dbReference>
<comment type="subunit">
    <text evidence="12">Monomer. Interacts with DnaB.</text>
</comment>
<dbReference type="InterPro" id="IPR006171">
    <property type="entry name" value="TOPRIM_dom"/>
</dbReference>
<comment type="catalytic activity">
    <reaction evidence="12">
        <text>ssDNA + n NTP = ssDNA/pppN(pN)n-1 hybrid + (n-1) diphosphate.</text>
        <dbReference type="EC" id="2.7.7.101"/>
    </reaction>
</comment>
<evidence type="ECO:0000256" key="1">
    <source>
        <dbReference type="ARBA" id="ARBA00022478"/>
    </source>
</evidence>
<dbReference type="FunFam" id="3.90.580.10:FF:000001">
    <property type="entry name" value="DNA primase"/>
    <property type="match status" value="1"/>
</dbReference>
<dbReference type="InterPro" id="IPR050219">
    <property type="entry name" value="DnaG_primase"/>
</dbReference>
<dbReference type="Pfam" id="PF10410">
    <property type="entry name" value="DnaB_bind"/>
    <property type="match status" value="1"/>
</dbReference>
<dbReference type="PANTHER" id="PTHR30313">
    <property type="entry name" value="DNA PRIMASE"/>
    <property type="match status" value="1"/>
</dbReference>
<sequence>MLIGKDKIREIVERTDIVQLIGRHVQLKRAGRSFKGLCPFHGERTPSFYVTPERHSYKCFGCQKGGDPIRFLMEYEGKDFMAAVRELAQDAGVEIVFDPEEDRRLAERREMLRACQVAARFFEETLWSPRGTPGRNHLSGRGVSEGTARAAGLGYAPAAFHELRDRLQRENVSLERAVAAGLLALRDRADANDAGRAYDVFRGRLMVPIRDPEGRVIAFGGRVVEGEDDRKYINSRETPLYVKSRVLYGLDGARDSIRRSHEAVLVEGYFDAIALWEAGIPNAVALCSTALTPEHLGLLKRLEVSELKLLLDGDDAGRKAAFRLAGPILASGMSARVLELPEGDDPDTFLNRHGKRGYEDRLAKAPPLSAFVIDGALAGGSEGYEDKLRALGALRPVVAALPEDASRSLFLSEIAGRLKIAPSDVAGFFRRDKPSAEMAAPVQAPVAPPSAPMPRGPSALRGGLPAGRRELELVASLLAFPALVPEFARAVAAGLSDGSLREVVGLLVTGELSGEEVFPRLDKLLAEALRTRAREALRAPDKDWRKELEDGLIHLELERLQEERRAGIAERERLEAGAQHARDPAEQAELAAAVEECSRQIGLIRVEMERLREKLRSQP</sequence>
<dbReference type="InterPro" id="IPR037068">
    <property type="entry name" value="DNA_primase_core_N_sf"/>
</dbReference>
<dbReference type="EMBL" id="CP012332">
    <property type="protein sequence ID" value="AKU89956.1"/>
    <property type="molecule type" value="Genomic_DNA"/>
</dbReference>
<dbReference type="OrthoDB" id="9803773at2"/>
<dbReference type="SMART" id="SM00493">
    <property type="entry name" value="TOPRIM"/>
    <property type="match status" value="1"/>
</dbReference>
<dbReference type="SUPFAM" id="SSF57783">
    <property type="entry name" value="Zinc beta-ribbon"/>
    <property type="match status" value="1"/>
</dbReference>
<dbReference type="KEGG" id="vin:AKJ08_0343"/>
<feature type="zinc finger region" description="CHC2-type" evidence="12 14">
    <location>
        <begin position="38"/>
        <end position="62"/>
    </location>
</feature>
<dbReference type="HAMAP" id="MF_00974">
    <property type="entry name" value="DNA_primase_DnaG"/>
    <property type="match status" value="1"/>
</dbReference>
<dbReference type="InterPro" id="IPR034151">
    <property type="entry name" value="TOPRIM_DnaG_bac"/>
</dbReference>
<keyword evidence="5 12" id="KW-0235">DNA replication</keyword>
<keyword evidence="8 12" id="KW-0862">Zinc</keyword>
<keyword evidence="18" id="KW-1185">Reference proteome</keyword>
<dbReference type="NCBIfam" id="TIGR01391">
    <property type="entry name" value="dnaG"/>
    <property type="match status" value="1"/>
</dbReference>
<dbReference type="PROSITE" id="PS50880">
    <property type="entry name" value="TOPRIM"/>
    <property type="match status" value="1"/>
</dbReference>
<dbReference type="InterPro" id="IPR013264">
    <property type="entry name" value="DNAG_N"/>
</dbReference>
<organism evidence="17 18">
    <name type="scientific">Vulgatibacter incomptus</name>
    <dbReference type="NCBI Taxonomy" id="1391653"/>
    <lineage>
        <taxon>Bacteria</taxon>
        <taxon>Pseudomonadati</taxon>
        <taxon>Myxococcota</taxon>
        <taxon>Myxococcia</taxon>
        <taxon>Myxococcales</taxon>
        <taxon>Cystobacterineae</taxon>
        <taxon>Vulgatibacteraceae</taxon>
        <taxon>Vulgatibacter</taxon>
    </lineage>
</organism>
<dbReference type="InterPro" id="IPR002694">
    <property type="entry name" value="Znf_CHC2"/>
</dbReference>
<dbReference type="GO" id="GO:0003677">
    <property type="term" value="F:DNA binding"/>
    <property type="evidence" value="ECO:0007669"/>
    <property type="project" value="UniProtKB-KW"/>
</dbReference>
<keyword evidence="6 12" id="KW-0479">Metal-binding</keyword>
<evidence type="ECO:0000313" key="18">
    <source>
        <dbReference type="Proteomes" id="UP000055590"/>
    </source>
</evidence>
<dbReference type="STRING" id="1391653.AKJ08_0343"/>
<dbReference type="PANTHER" id="PTHR30313:SF2">
    <property type="entry name" value="DNA PRIMASE"/>
    <property type="match status" value="1"/>
</dbReference>
<dbReference type="GO" id="GO:0005737">
    <property type="term" value="C:cytoplasm"/>
    <property type="evidence" value="ECO:0007669"/>
    <property type="project" value="TreeGrafter"/>
</dbReference>
<feature type="coiled-coil region" evidence="15">
    <location>
        <begin position="545"/>
        <end position="614"/>
    </location>
</feature>
<keyword evidence="1 12" id="KW-0240">DNA-directed RNA polymerase</keyword>
<dbReference type="Pfam" id="PF01807">
    <property type="entry name" value="Zn_ribbon_DnaG"/>
    <property type="match status" value="1"/>
</dbReference>
<reference evidence="17 18" key="1">
    <citation type="submission" date="2015-08" db="EMBL/GenBank/DDBJ databases">
        <authorList>
            <person name="Babu N.S."/>
            <person name="Beckwith C.J."/>
            <person name="Beseler K.G."/>
            <person name="Brison A."/>
            <person name="Carone J.V."/>
            <person name="Caskin T.P."/>
            <person name="Diamond M."/>
            <person name="Durham M.E."/>
            <person name="Foxe J.M."/>
            <person name="Go M."/>
            <person name="Henderson B.A."/>
            <person name="Jones I.B."/>
            <person name="McGettigan J.A."/>
            <person name="Micheletti S.J."/>
            <person name="Nasrallah M.E."/>
            <person name="Ortiz D."/>
            <person name="Piller C.R."/>
            <person name="Privatt S.R."/>
            <person name="Schneider S.L."/>
            <person name="Sharp S."/>
            <person name="Smith T.C."/>
            <person name="Stanton J.D."/>
            <person name="Ullery H.E."/>
            <person name="Wilson R.J."/>
            <person name="Serrano M.G."/>
            <person name="Buck G."/>
            <person name="Lee V."/>
            <person name="Wang Y."/>
            <person name="Carvalho R."/>
            <person name="Voegtly L."/>
            <person name="Shi R."/>
            <person name="Duckworth R."/>
            <person name="Johnson A."/>
            <person name="Loviza R."/>
            <person name="Walstead R."/>
            <person name="Shah Z."/>
            <person name="Kiflezghi M."/>
            <person name="Wade K."/>
            <person name="Ball S.L."/>
            <person name="Bradley K.W."/>
            <person name="Asai D.J."/>
            <person name="Bowman C.A."/>
            <person name="Russell D.A."/>
            <person name="Pope W.H."/>
            <person name="Jacobs-Sera D."/>
            <person name="Hendrix R.W."/>
            <person name="Hatfull G.F."/>
        </authorList>
    </citation>
    <scope>NUCLEOTIDE SEQUENCE [LARGE SCALE GENOMIC DNA]</scope>
    <source>
        <strain evidence="17 18">DSM 27710</strain>
    </source>
</reference>
<comment type="cofactor">
    <cofactor evidence="12 13 14">
        <name>Zn(2+)</name>
        <dbReference type="ChEBI" id="CHEBI:29105"/>
    </cofactor>
    <text evidence="12 13 14">Binds 1 zinc ion per monomer.</text>
</comment>
<dbReference type="GO" id="GO:0000428">
    <property type="term" value="C:DNA-directed RNA polymerase complex"/>
    <property type="evidence" value="ECO:0007669"/>
    <property type="project" value="UniProtKB-KW"/>
</dbReference>
<dbReference type="PATRIC" id="fig|1391653.3.peg.357"/>
<evidence type="ECO:0000313" key="17">
    <source>
        <dbReference type="EMBL" id="AKU89956.1"/>
    </source>
</evidence>
<dbReference type="Proteomes" id="UP000055590">
    <property type="component" value="Chromosome"/>
</dbReference>
<dbReference type="InterPro" id="IPR036977">
    <property type="entry name" value="DNA_primase_Znf_CHC2"/>
</dbReference>
<evidence type="ECO:0000256" key="5">
    <source>
        <dbReference type="ARBA" id="ARBA00022705"/>
    </source>
</evidence>
<dbReference type="GO" id="GO:0008270">
    <property type="term" value="F:zinc ion binding"/>
    <property type="evidence" value="ECO:0007669"/>
    <property type="project" value="UniProtKB-UniRule"/>
</dbReference>
<dbReference type="AlphaFoldDB" id="A0A0K1P961"/>
<dbReference type="InterPro" id="IPR019475">
    <property type="entry name" value="DNA_primase_DnaB-bd"/>
</dbReference>
<dbReference type="GO" id="GO:0006269">
    <property type="term" value="P:DNA replication, synthesis of primer"/>
    <property type="evidence" value="ECO:0007669"/>
    <property type="project" value="UniProtKB-UniRule"/>
</dbReference>
<dbReference type="GO" id="GO:0003899">
    <property type="term" value="F:DNA-directed RNA polymerase activity"/>
    <property type="evidence" value="ECO:0007669"/>
    <property type="project" value="UniProtKB-UniRule"/>
</dbReference>
<evidence type="ECO:0000256" key="7">
    <source>
        <dbReference type="ARBA" id="ARBA00022771"/>
    </source>
</evidence>
<dbReference type="SUPFAM" id="SSF56731">
    <property type="entry name" value="DNA primase core"/>
    <property type="match status" value="1"/>
</dbReference>
<evidence type="ECO:0000256" key="4">
    <source>
        <dbReference type="ARBA" id="ARBA00022695"/>
    </source>
</evidence>
<evidence type="ECO:0000256" key="6">
    <source>
        <dbReference type="ARBA" id="ARBA00022723"/>
    </source>
</evidence>
<gene>
    <name evidence="12" type="primary">dnaG</name>
    <name evidence="17" type="ORF">AKJ08_0343</name>
</gene>
<keyword evidence="11 12" id="KW-0804">Transcription</keyword>
<keyword evidence="15" id="KW-0175">Coiled coil</keyword>
<keyword evidence="2 12" id="KW-0639">Primosome</keyword>